<dbReference type="AlphaFoldDB" id="A0A319CPK7"/>
<gene>
    <name evidence="2" type="ORF">BO71DRAFT_489661</name>
</gene>
<evidence type="ECO:0000256" key="1">
    <source>
        <dbReference type="SAM" id="MobiDB-lite"/>
    </source>
</evidence>
<feature type="region of interest" description="Disordered" evidence="1">
    <location>
        <begin position="1"/>
        <end position="35"/>
    </location>
</feature>
<protein>
    <submittedName>
        <fullName evidence="2">UDP-Glycosyltransferase/glycogen phosphorylase</fullName>
    </submittedName>
</protein>
<dbReference type="EMBL" id="KZ826308">
    <property type="protein sequence ID" value="PYH87325.1"/>
    <property type="molecule type" value="Genomic_DNA"/>
</dbReference>
<dbReference type="SUPFAM" id="SSF53756">
    <property type="entry name" value="UDP-Glycosyltransferase/glycogen phosphorylase"/>
    <property type="match status" value="1"/>
</dbReference>
<feature type="non-terminal residue" evidence="2">
    <location>
        <position position="428"/>
    </location>
</feature>
<organism evidence="2 3">
    <name type="scientific">Aspergillus ellipticus CBS 707.79</name>
    <dbReference type="NCBI Taxonomy" id="1448320"/>
    <lineage>
        <taxon>Eukaryota</taxon>
        <taxon>Fungi</taxon>
        <taxon>Dikarya</taxon>
        <taxon>Ascomycota</taxon>
        <taxon>Pezizomycotina</taxon>
        <taxon>Eurotiomycetes</taxon>
        <taxon>Eurotiomycetidae</taxon>
        <taxon>Eurotiales</taxon>
        <taxon>Aspergillaceae</taxon>
        <taxon>Aspergillus</taxon>
        <taxon>Aspergillus subgen. Circumdati</taxon>
    </lineage>
</organism>
<accession>A0A319CPK7</accession>
<dbReference type="Proteomes" id="UP000247810">
    <property type="component" value="Unassembled WGS sequence"/>
</dbReference>
<proteinExistence type="predicted"/>
<feature type="compositionally biased region" description="Basic residues" evidence="1">
    <location>
        <begin position="1"/>
        <end position="23"/>
    </location>
</feature>
<sequence length="428" mass="48679">MRSKQIKRPAPLLRRRSTRKRSKNSPQHSPRQQLPRVLFLANSEHGQTNLILALTHELLVRGDIDVHIASFPNLAPRLEKVLQDNVFRYDAAHRSRIHFHPISGPTNSEAFARTGKRSICHPPGYGGALKGFQSLFEELWAWSEEDYLQVYHSSLDIVHAVGPSNVIVDWFFPQGRDAAYNAGHAATVLYTTSLSHVVYGLQPNAAWAWKFPMPGTDFPYPLPWSSIPSNAKAVMEAAKIYRRSGRQREIREWRMKHHIQGRFPFADAWRPDRFHLTPGLQELDWPFEVPDNVLPCGPILLPVAPVKVQDPALYRWLHKAPTILVNLGTLYAPDPHVARNIAAALRTFLDAWTGSSALQVLWKLPKDAQDCDHVYEEAVELLHPEIKTDSIRIQPWFEVDPLAMLETGQIICSVHHGGANSWYEAIQY</sequence>
<dbReference type="STRING" id="1448320.A0A319CPK7"/>
<dbReference type="VEuPathDB" id="FungiDB:BO71DRAFT_489661"/>
<dbReference type="GO" id="GO:0016740">
    <property type="term" value="F:transferase activity"/>
    <property type="evidence" value="ECO:0007669"/>
    <property type="project" value="UniProtKB-KW"/>
</dbReference>
<evidence type="ECO:0000313" key="2">
    <source>
        <dbReference type="EMBL" id="PYH87325.1"/>
    </source>
</evidence>
<dbReference type="OrthoDB" id="5835829at2759"/>
<name>A0A319CPK7_9EURO</name>
<reference evidence="2 3" key="1">
    <citation type="submission" date="2018-02" db="EMBL/GenBank/DDBJ databases">
        <title>The genomes of Aspergillus section Nigri reveals drivers in fungal speciation.</title>
        <authorList>
            <consortium name="DOE Joint Genome Institute"/>
            <person name="Vesth T.C."/>
            <person name="Nybo J."/>
            <person name="Theobald S."/>
            <person name="Brandl J."/>
            <person name="Frisvad J.C."/>
            <person name="Nielsen K.F."/>
            <person name="Lyhne E.K."/>
            <person name="Kogle M.E."/>
            <person name="Kuo A."/>
            <person name="Riley R."/>
            <person name="Clum A."/>
            <person name="Nolan M."/>
            <person name="Lipzen A."/>
            <person name="Salamov A."/>
            <person name="Henrissat B."/>
            <person name="Wiebenga A."/>
            <person name="De vries R.P."/>
            <person name="Grigoriev I.V."/>
            <person name="Mortensen U.H."/>
            <person name="Andersen M.R."/>
            <person name="Baker S.E."/>
        </authorList>
    </citation>
    <scope>NUCLEOTIDE SEQUENCE [LARGE SCALE GENOMIC DNA]</scope>
    <source>
        <strain evidence="2 3">CBS 707.79</strain>
    </source>
</reference>
<evidence type="ECO:0000313" key="3">
    <source>
        <dbReference type="Proteomes" id="UP000247810"/>
    </source>
</evidence>
<dbReference type="Gene3D" id="3.40.50.2000">
    <property type="entry name" value="Glycogen Phosphorylase B"/>
    <property type="match status" value="2"/>
</dbReference>
<keyword evidence="3" id="KW-1185">Reference proteome</keyword>
<keyword evidence="2" id="KW-0808">Transferase</keyword>